<keyword evidence="3" id="KW-0547">Nucleotide-binding</keyword>
<keyword evidence="2 7" id="KW-0436">Ligase</keyword>
<dbReference type="NCBIfam" id="TIGR01217">
    <property type="entry name" value="ac_ac_CoA_syn"/>
    <property type="match status" value="1"/>
</dbReference>
<evidence type="ECO:0000256" key="3">
    <source>
        <dbReference type="ARBA" id="ARBA00022741"/>
    </source>
</evidence>
<evidence type="ECO:0000256" key="1">
    <source>
        <dbReference type="ARBA" id="ARBA00006432"/>
    </source>
</evidence>
<feature type="domain" description="AMP-binding enzyme C-terminal" evidence="6">
    <location>
        <begin position="562"/>
        <end position="635"/>
    </location>
</feature>
<dbReference type="EMBL" id="BAAAQD010000016">
    <property type="protein sequence ID" value="GAA1541591.1"/>
    <property type="molecule type" value="Genomic_DNA"/>
</dbReference>
<dbReference type="PANTHER" id="PTHR42921:SF1">
    <property type="entry name" value="ACETOACETYL-COA SYNTHETASE"/>
    <property type="match status" value="1"/>
</dbReference>
<gene>
    <name evidence="7" type="ORF">GCM10009827_071330</name>
</gene>
<name>A0ABP4MCB4_9ACTN</name>
<dbReference type="PROSITE" id="PS00455">
    <property type="entry name" value="AMP_BINDING"/>
    <property type="match status" value="1"/>
</dbReference>
<evidence type="ECO:0000256" key="4">
    <source>
        <dbReference type="ARBA" id="ARBA00022840"/>
    </source>
</evidence>
<dbReference type="Pfam" id="PF00501">
    <property type="entry name" value="AMP-binding"/>
    <property type="match status" value="1"/>
</dbReference>
<evidence type="ECO:0000313" key="7">
    <source>
        <dbReference type="EMBL" id="GAA1541591.1"/>
    </source>
</evidence>
<evidence type="ECO:0000259" key="6">
    <source>
        <dbReference type="Pfam" id="PF13193"/>
    </source>
</evidence>
<comment type="caution">
    <text evidence="7">The sequence shown here is derived from an EMBL/GenBank/DDBJ whole genome shotgun (WGS) entry which is preliminary data.</text>
</comment>
<feature type="domain" description="AMP-dependent synthetase/ligase" evidence="5">
    <location>
        <begin position="128"/>
        <end position="494"/>
    </location>
</feature>
<reference evidence="8" key="1">
    <citation type="journal article" date="2019" name="Int. J. Syst. Evol. Microbiol.">
        <title>The Global Catalogue of Microorganisms (GCM) 10K type strain sequencing project: providing services to taxonomists for standard genome sequencing and annotation.</title>
        <authorList>
            <consortium name="The Broad Institute Genomics Platform"/>
            <consortium name="The Broad Institute Genome Sequencing Center for Infectious Disease"/>
            <person name="Wu L."/>
            <person name="Ma J."/>
        </authorList>
    </citation>
    <scope>NUCLEOTIDE SEQUENCE [LARGE SCALE GENOMIC DNA]</scope>
    <source>
        <strain evidence="8">JCM 15933</strain>
    </source>
</reference>
<dbReference type="Pfam" id="PF13193">
    <property type="entry name" value="AMP-binding_C"/>
    <property type="match status" value="1"/>
</dbReference>
<evidence type="ECO:0000256" key="2">
    <source>
        <dbReference type="ARBA" id="ARBA00022598"/>
    </source>
</evidence>
<dbReference type="NCBIfam" id="NF002937">
    <property type="entry name" value="PRK03584.1"/>
    <property type="match status" value="1"/>
</dbReference>
<dbReference type="InterPro" id="IPR025110">
    <property type="entry name" value="AMP-bd_C"/>
</dbReference>
<evidence type="ECO:0000313" key="8">
    <source>
        <dbReference type="Proteomes" id="UP001501470"/>
    </source>
</evidence>
<dbReference type="Gene3D" id="3.40.50.12780">
    <property type="entry name" value="N-terminal domain of ligase-like"/>
    <property type="match status" value="1"/>
</dbReference>
<organism evidence="7 8">
    <name type="scientific">Dactylosporangium maewongense</name>
    <dbReference type="NCBI Taxonomy" id="634393"/>
    <lineage>
        <taxon>Bacteria</taxon>
        <taxon>Bacillati</taxon>
        <taxon>Actinomycetota</taxon>
        <taxon>Actinomycetes</taxon>
        <taxon>Micromonosporales</taxon>
        <taxon>Micromonosporaceae</taxon>
        <taxon>Dactylosporangium</taxon>
    </lineage>
</organism>
<proteinExistence type="inferred from homology"/>
<dbReference type="PANTHER" id="PTHR42921">
    <property type="entry name" value="ACETOACETYL-COA SYNTHETASE"/>
    <property type="match status" value="1"/>
</dbReference>
<dbReference type="InterPro" id="IPR005914">
    <property type="entry name" value="Acac_CoA_synth"/>
</dbReference>
<dbReference type="Proteomes" id="UP001501470">
    <property type="component" value="Unassembled WGS sequence"/>
</dbReference>
<dbReference type="InterPro" id="IPR045851">
    <property type="entry name" value="AMP-bd_C_sf"/>
</dbReference>
<protein>
    <submittedName>
        <fullName evidence="7">Acetoacetate--CoA ligase</fullName>
    </submittedName>
</protein>
<dbReference type="Gene3D" id="3.30.300.30">
    <property type="match status" value="1"/>
</dbReference>
<dbReference type="InterPro" id="IPR020845">
    <property type="entry name" value="AMP-binding_CS"/>
</dbReference>
<comment type="similarity">
    <text evidence="1">Belongs to the ATP-dependent AMP-binding enzyme family.</text>
</comment>
<accession>A0ABP4MCB4</accession>
<evidence type="ECO:0000259" key="5">
    <source>
        <dbReference type="Pfam" id="PF00501"/>
    </source>
</evidence>
<dbReference type="InterPro" id="IPR042099">
    <property type="entry name" value="ANL_N_sf"/>
</dbReference>
<dbReference type="InterPro" id="IPR000873">
    <property type="entry name" value="AMP-dep_synth/lig_dom"/>
</dbReference>
<dbReference type="GO" id="GO:0016874">
    <property type="term" value="F:ligase activity"/>
    <property type="evidence" value="ECO:0007669"/>
    <property type="project" value="UniProtKB-KW"/>
</dbReference>
<keyword evidence="8" id="KW-1185">Reference proteome</keyword>
<keyword evidence="4" id="KW-0067">ATP-binding</keyword>
<dbReference type="SUPFAM" id="SSF56801">
    <property type="entry name" value="Acetyl-CoA synthetase-like"/>
    <property type="match status" value="1"/>
</dbReference>
<sequence length="676" mass="71483">MEPIWKPAPATVEAATITRFARHLTGRTGVEFGGYRDLWEFSVRRLPEFWSAVWDFFDVQADGTPGTVLAGDAVPGATWSAGTVLAGDAVPGATWSAGTVLAGEAMPGATWFPGTRLNYAEHALRHGLPDAVAVTAVAEDGTTSTLTWGELRGQVAALAQWLRRAGVRHGDRVVGYLPNTPHALVAFLATASVGAVWSACAQDYSARGAAARFAQLEPVVLIAADGYRWNGTAHDRRAEVAALRAALPTVRATLCVGDFDAAAGESWEAVVSAPAEPRFDRVDFDAPLWVLFSSGTTGLPKGIVHGHGGVLLEHLKLLGLHLDVGPDRPLFWYTSTNWMMWNIVASALLVGAPVVLYDGSPTHPSPDRLWRIAAACRVAALGVSPGYLLASAQAGLAPGRDLDLGALRTVGVTGAPLSAASYQWVHDHVGPGVQLASVSGGTDVVSGFAGSAPTTPVWPGEISAPLLGVALASFDHRGRPVVGEVGELVVTRPMPSMPLYFWRDPDGSRYREAYFDAFPGVWRHGDWMLTTPRGSVVVSGRSDSTLNRHGVRLGSADIYAVVDGLPQIRDSLVIGAELGDGAYWLVLFVVLAGDAPLTDALVAQVKAAIRAQASPRHVPDDVIAVPAIPHTRTGKKLEVPVKRLIQGHPLEQVAARDAIDDFAALARFAVYAGGPR</sequence>